<proteinExistence type="inferred from homology"/>
<dbReference type="GO" id="GO:0046872">
    <property type="term" value="F:metal ion binding"/>
    <property type="evidence" value="ECO:0007669"/>
    <property type="project" value="UniProtKB-UniRule"/>
</dbReference>
<evidence type="ECO:0000313" key="7">
    <source>
        <dbReference type="EMBL" id="CAA2625026.1"/>
    </source>
</evidence>
<dbReference type="Gene3D" id="3.60.40.10">
    <property type="entry name" value="PPM-type phosphatase domain"/>
    <property type="match status" value="1"/>
</dbReference>
<dbReference type="PANTHER" id="PTHR12320">
    <property type="entry name" value="PROTEIN PHOSPHATASE 2C"/>
    <property type="match status" value="1"/>
</dbReference>
<comment type="catalytic activity">
    <reaction evidence="2 3">
        <text>O-phospho-L-threonyl-[protein] + H2O = L-threonyl-[protein] + phosphate</text>
        <dbReference type="Rhea" id="RHEA:47004"/>
        <dbReference type="Rhea" id="RHEA-COMP:11060"/>
        <dbReference type="Rhea" id="RHEA-COMP:11605"/>
        <dbReference type="ChEBI" id="CHEBI:15377"/>
        <dbReference type="ChEBI" id="CHEBI:30013"/>
        <dbReference type="ChEBI" id="CHEBI:43474"/>
        <dbReference type="ChEBI" id="CHEBI:61977"/>
        <dbReference type="EC" id="3.1.3.16"/>
    </reaction>
</comment>
<dbReference type="PANTHER" id="PTHR12320:SF1">
    <property type="entry name" value="PROTEIN PHOSPHATASE PTC7 HOMOLOG"/>
    <property type="match status" value="1"/>
</dbReference>
<comment type="cofactor">
    <cofactor evidence="3">
        <name>Mg(2+)</name>
        <dbReference type="ChEBI" id="CHEBI:18420"/>
    </cofactor>
</comment>
<keyword evidence="5" id="KW-1133">Transmembrane helix</keyword>
<gene>
    <name evidence="7" type="ORF">SI7747_08010830</name>
</gene>
<keyword evidence="8" id="KW-1185">Reference proteome</keyword>
<evidence type="ECO:0000313" key="8">
    <source>
        <dbReference type="Proteomes" id="UP001189122"/>
    </source>
</evidence>
<feature type="region of interest" description="Disordered" evidence="4">
    <location>
        <begin position="1"/>
        <end position="34"/>
    </location>
</feature>
<name>A0A7I8J4Y1_SPIIN</name>
<evidence type="ECO:0000256" key="5">
    <source>
        <dbReference type="SAM" id="Phobius"/>
    </source>
</evidence>
<keyword evidence="5" id="KW-0472">Membrane</keyword>
<keyword evidence="3" id="KW-0460">Magnesium</keyword>
<protein>
    <recommendedName>
        <fullName evidence="3">Protein phosphatase</fullName>
        <ecNumber evidence="3">3.1.3.16</ecNumber>
    </recommendedName>
</protein>
<evidence type="ECO:0000256" key="3">
    <source>
        <dbReference type="RuleBase" id="RU366020"/>
    </source>
</evidence>
<dbReference type="EMBL" id="CACRZD030000008">
    <property type="protein sequence ID" value="CAA6664441.1"/>
    <property type="molecule type" value="Genomic_DNA"/>
</dbReference>
<comment type="catalytic activity">
    <reaction evidence="1 3">
        <text>O-phospho-L-seryl-[protein] + H2O = L-seryl-[protein] + phosphate</text>
        <dbReference type="Rhea" id="RHEA:20629"/>
        <dbReference type="Rhea" id="RHEA-COMP:9863"/>
        <dbReference type="Rhea" id="RHEA-COMP:11604"/>
        <dbReference type="ChEBI" id="CHEBI:15377"/>
        <dbReference type="ChEBI" id="CHEBI:29999"/>
        <dbReference type="ChEBI" id="CHEBI:43474"/>
        <dbReference type="ChEBI" id="CHEBI:83421"/>
        <dbReference type="EC" id="3.1.3.16"/>
    </reaction>
</comment>
<dbReference type="AlphaFoldDB" id="A0A7I8J4Y1"/>
<feature type="compositionally biased region" description="Basic and acidic residues" evidence="4">
    <location>
        <begin position="64"/>
        <end position="83"/>
    </location>
</feature>
<evidence type="ECO:0000259" key="6">
    <source>
        <dbReference type="PROSITE" id="PS51746"/>
    </source>
</evidence>
<dbReference type="SUPFAM" id="SSF81606">
    <property type="entry name" value="PP2C-like"/>
    <property type="match status" value="1"/>
</dbReference>
<feature type="region of interest" description="Disordered" evidence="4">
    <location>
        <begin position="53"/>
        <end position="100"/>
    </location>
</feature>
<dbReference type="CDD" id="cd00143">
    <property type="entry name" value="PP2Cc"/>
    <property type="match status" value="1"/>
</dbReference>
<dbReference type="PROSITE" id="PS51746">
    <property type="entry name" value="PPM_2"/>
    <property type="match status" value="1"/>
</dbReference>
<dbReference type="GO" id="GO:0004722">
    <property type="term" value="F:protein serine/threonine phosphatase activity"/>
    <property type="evidence" value="ECO:0007669"/>
    <property type="project" value="UniProtKB-EC"/>
</dbReference>
<dbReference type="InterPro" id="IPR001932">
    <property type="entry name" value="PPM-type_phosphatase-like_dom"/>
</dbReference>
<evidence type="ECO:0000256" key="2">
    <source>
        <dbReference type="ARBA" id="ARBA00048336"/>
    </source>
</evidence>
<keyword evidence="5" id="KW-0812">Transmembrane</keyword>
<keyword evidence="3" id="KW-0904">Protein phosphatase</keyword>
<dbReference type="SMART" id="SM00331">
    <property type="entry name" value="PP2C_SIG"/>
    <property type="match status" value="1"/>
</dbReference>
<keyword evidence="3" id="KW-0378">Hydrolase</keyword>
<keyword evidence="3" id="KW-0479">Metal-binding</keyword>
<keyword evidence="3" id="KW-0464">Manganese</keyword>
<reference evidence="7 8" key="1">
    <citation type="submission" date="2019-12" db="EMBL/GenBank/DDBJ databases">
        <authorList>
            <person name="Scholz U."/>
            <person name="Mascher M."/>
            <person name="Fiebig A."/>
        </authorList>
    </citation>
    <scope>NUCLEOTIDE SEQUENCE</scope>
</reference>
<dbReference type="EMBL" id="LR743595">
    <property type="protein sequence ID" value="CAA2625026.1"/>
    <property type="molecule type" value="Genomic_DNA"/>
</dbReference>
<comment type="cofactor">
    <cofactor evidence="3">
        <name>Mn(2+)</name>
        <dbReference type="ChEBI" id="CHEBI:29035"/>
    </cofactor>
</comment>
<dbReference type="SMART" id="SM00332">
    <property type="entry name" value="PP2Cc"/>
    <property type="match status" value="1"/>
</dbReference>
<dbReference type="InterPro" id="IPR039123">
    <property type="entry name" value="PPTC7"/>
</dbReference>
<dbReference type="Pfam" id="PF13672">
    <property type="entry name" value="PP2C_2"/>
    <property type="match status" value="1"/>
</dbReference>
<comment type="similarity">
    <text evidence="3">Belongs to the PP2C family.</text>
</comment>
<dbReference type="InterPro" id="IPR036457">
    <property type="entry name" value="PPM-type-like_dom_sf"/>
</dbReference>
<evidence type="ECO:0000256" key="4">
    <source>
        <dbReference type="SAM" id="MobiDB-lite"/>
    </source>
</evidence>
<feature type="domain" description="PPM-type phosphatase" evidence="6">
    <location>
        <begin position="196"/>
        <end position="434"/>
    </location>
</feature>
<evidence type="ECO:0000256" key="1">
    <source>
        <dbReference type="ARBA" id="ARBA00047761"/>
    </source>
</evidence>
<dbReference type="Proteomes" id="UP001189122">
    <property type="component" value="Unassembled WGS sequence"/>
</dbReference>
<feature type="transmembrane region" description="Helical" evidence="5">
    <location>
        <begin position="158"/>
        <end position="180"/>
    </location>
</feature>
<dbReference type="EC" id="3.1.3.16" evidence="3"/>
<accession>A0A7I8J4Y1</accession>
<organism evidence="7">
    <name type="scientific">Spirodela intermedia</name>
    <name type="common">Intermediate duckweed</name>
    <dbReference type="NCBI Taxonomy" id="51605"/>
    <lineage>
        <taxon>Eukaryota</taxon>
        <taxon>Viridiplantae</taxon>
        <taxon>Streptophyta</taxon>
        <taxon>Embryophyta</taxon>
        <taxon>Tracheophyta</taxon>
        <taxon>Spermatophyta</taxon>
        <taxon>Magnoliopsida</taxon>
        <taxon>Liliopsida</taxon>
        <taxon>Araceae</taxon>
        <taxon>Lemnoideae</taxon>
        <taxon>Spirodela</taxon>
    </lineage>
</organism>
<sequence>MEVNLEQVVEGSGRSEVDLEGDGQTEESRLVSPREELEELVQIRRGSEIIAAGDGGIDGLLDSQSRDSERLVSEDEGEGKESMSEAGEDQQELKEDEVGLQDNDEEGIIVSLVDQEVLRDEKVSDSDQRSLENYDLGDVTVNAGTVENTSLMDVGVPLFQAVCILCPFQLSCLFFFFYFFETRNMTSSTKPRYVLSSGAAMLPHPSKALTGGEDAYFLACEGWLGVADGVGQWSFEGINAGLFARELMNNCERLVSDCRGAPAAPPTQILSQSAMKSRSLGSSTALVAFFDGQALHVANIGDSGFMIIRNGQVLQRSTPMVYGFNFPHQIERGDDPSKSIQVYKLELEEGDVIVTATDGLFDNLYEQEIMAIISRSREAGTSPTEIAGLLAERAQEVGRLPATRTPFADAAHAAGYPSFAGGKLDDVTVVVSVVCSS</sequence>